<organism evidence="2 3">
    <name type="scientific">Chromobacterium piscinae</name>
    <dbReference type="NCBI Taxonomy" id="686831"/>
    <lineage>
        <taxon>Bacteria</taxon>
        <taxon>Pseudomonadati</taxon>
        <taxon>Pseudomonadota</taxon>
        <taxon>Betaproteobacteria</taxon>
        <taxon>Neisseriales</taxon>
        <taxon>Chromobacteriaceae</taxon>
        <taxon>Chromobacterium</taxon>
    </lineage>
</organism>
<dbReference type="EMBL" id="JBDQQU010000337">
    <property type="protein sequence ID" value="MEO3957360.1"/>
    <property type="molecule type" value="Genomic_DNA"/>
</dbReference>
<feature type="chain" id="PRO_5046985927" evidence="1">
    <location>
        <begin position="19"/>
        <end position="109"/>
    </location>
</feature>
<reference evidence="2 3" key="1">
    <citation type="submission" date="2024-05" db="EMBL/GenBank/DDBJ databases">
        <authorList>
            <person name="De Oliveira J.P."/>
            <person name="Noriler S.A."/>
            <person name="De Oliveira A.G."/>
            <person name="Sipoli D.S."/>
        </authorList>
    </citation>
    <scope>NUCLEOTIDE SEQUENCE [LARGE SCALE GENOMIC DNA]</scope>
    <source>
        <strain evidence="2 3">LABIM186</strain>
    </source>
</reference>
<sequence length="109" mass="12965">MKVLYFLLLFNFSVSAQTADQELTDQSNNKLAVKIMDCDYYNELKDWKSISYWRHQYKERSIGELLAIYNEKQIILKKCKLNSFSHSAVDSMSRAAIELFQEKKQKERK</sequence>
<name>A0ABV0HBB0_9NEIS</name>
<proteinExistence type="predicted"/>
<evidence type="ECO:0000313" key="2">
    <source>
        <dbReference type="EMBL" id="MEO3957360.1"/>
    </source>
</evidence>
<gene>
    <name evidence="2" type="ORF">ABH309_23230</name>
</gene>
<accession>A0ABV0HBB0</accession>
<comment type="caution">
    <text evidence="2">The sequence shown here is derived from an EMBL/GenBank/DDBJ whole genome shotgun (WGS) entry which is preliminary data.</text>
</comment>
<dbReference type="Proteomes" id="UP001438292">
    <property type="component" value="Unassembled WGS sequence"/>
</dbReference>
<keyword evidence="3" id="KW-1185">Reference proteome</keyword>
<protein>
    <submittedName>
        <fullName evidence="2">Uncharacterized protein</fullName>
    </submittedName>
</protein>
<evidence type="ECO:0000313" key="3">
    <source>
        <dbReference type="Proteomes" id="UP001438292"/>
    </source>
</evidence>
<evidence type="ECO:0000256" key="1">
    <source>
        <dbReference type="SAM" id="SignalP"/>
    </source>
</evidence>
<feature type="signal peptide" evidence="1">
    <location>
        <begin position="1"/>
        <end position="18"/>
    </location>
</feature>
<dbReference type="RefSeq" id="WP_346196401.1">
    <property type="nucleotide sequence ID" value="NZ_JBDJHV010000086.1"/>
</dbReference>
<keyword evidence="1" id="KW-0732">Signal</keyword>